<dbReference type="GO" id="GO:0036503">
    <property type="term" value="P:ERAD pathway"/>
    <property type="evidence" value="ECO:0007669"/>
    <property type="project" value="TreeGrafter"/>
</dbReference>
<feature type="region of interest" description="Disordered" evidence="2">
    <location>
        <begin position="320"/>
        <end position="345"/>
    </location>
</feature>
<dbReference type="KEGG" id="hjo:AY555_09390"/>
<dbReference type="GO" id="GO:0051087">
    <property type="term" value="F:protein-folding chaperone binding"/>
    <property type="evidence" value="ECO:0007669"/>
    <property type="project" value="TreeGrafter"/>
</dbReference>
<proteinExistence type="predicted"/>
<dbReference type="GO" id="GO:0051787">
    <property type="term" value="F:misfolded protein binding"/>
    <property type="evidence" value="ECO:0007669"/>
    <property type="project" value="TreeGrafter"/>
</dbReference>
<dbReference type="PROSITE" id="PS00636">
    <property type="entry name" value="DNAJ_1"/>
    <property type="match status" value="1"/>
</dbReference>
<feature type="compositionally biased region" description="Basic and acidic residues" evidence="2">
    <location>
        <begin position="98"/>
        <end position="109"/>
    </location>
</feature>
<protein>
    <submittedName>
        <fullName evidence="3">Uncharacterized protein</fullName>
    </submittedName>
</protein>
<dbReference type="AlphaFoldDB" id="A0A143DF64"/>
<evidence type="ECO:0000256" key="2">
    <source>
        <dbReference type="SAM" id="MobiDB-lite"/>
    </source>
</evidence>
<dbReference type="Gene3D" id="1.10.287.110">
    <property type="entry name" value="DnaJ domain"/>
    <property type="match status" value="1"/>
</dbReference>
<dbReference type="SMART" id="SM00271">
    <property type="entry name" value="DnaJ"/>
    <property type="match status" value="1"/>
</dbReference>
<dbReference type="PANTHER" id="PTHR44360">
    <property type="entry name" value="DNAJ HOMOLOG SUBFAMILY B MEMBER 9"/>
    <property type="match status" value="1"/>
</dbReference>
<dbReference type="Pfam" id="PF08239">
    <property type="entry name" value="SH3_3"/>
    <property type="match status" value="1"/>
</dbReference>
<keyword evidence="1" id="KW-0143">Chaperone</keyword>
<dbReference type="InterPro" id="IPR018253">
    <property type="entry name" value="DnaJ_domain_CS"/>
</dbReference>
<dbReference type="InterPro" id="IPR001623">
    <property type="entry name" value="DnaJ_domain"/>
</dbReference>
<dbReference type="GeneID" id="53317365"/>
<dbReference type="PANTHER" id="PTHR44360:SF1">
    <property type="entry name" value="DNAJ HOMOLOG SUBFAMILY B MEMBER 9"/>
    <property type="match status" value="1"/>
</dbReference>
<gene>
    <name evidence="3" type="ORF">AY555_09390</name>
</gene>
<feature type="region of interest" description="Disordered" evidence="2">
    <location>
        <begin position="70"/>
        <end position="137"/>
    </location>
</feature>
<dbReference type="RefSeq" id="WP_066136010.1">
    <property type="nucleotide sequence ID" value="NZ_CP014525.1"/>
</dbReference>
<dbReference type="InterPro" id="IPR051948">
    <property type="entry name" value="Hsp70_co-chaperone_J-domain"/>
</dbReference>
<dbReference type="CDD" id="cd06257">
    <property type="entry name" value="DnaJ"/>
    <property type="match status" value="1"/>
</dbReference>
<dbReference type="PROSITE" id="PS50076">
    <property type="entry name" value="DNAJ_2"/>
    <property type="match status" value="1"/>
</dbReference>
<sequence>MAAKLTGDPKGYYRVLGLDPGSDGAAVKTAFRQLAMALHPDRNNSPDAHEKFHAITAAYEILSNPEKKAQYDALSRSTDTAEKQQTQYKRQASAGTGARDKQKSERTDPRPSANQARQEKPQDQRRKRTWSTSSPPPLLPLSTCDRCGRVAAQPRYVIFPLVRGMLARSLHSSIEGLYCRRCADITGLQVSIRNWLLGWWSLSGPVDTIHALWVTARGGILPADRNYRTLMHQARAFLARQDRDMAYNIARQARQFATTVGQQYMADSLVPASPQSAARQLKNRWSGVGAFRLLQLSPLYLAGAATAVISWNTVRDAELPLVRPDQDKPRNTDSASPSSSSLKAGGLHETMAAGLAIRSGPGTSFQKTGELAAGAMVLVTEIDTGGNWARIITPEGMSGYVPSRFLNPVHIPRQQRETTTQRE</sequence>
<dbReference type="SUPFAM" id="SSF46565">
    <property type="entry name" value="Chaperone J-domain"/>
    <property type="match status" value="1"/>
</dbReference>
<dbReference type="SMART" id="SM00287">
    <property type="entry name" value="SH3b"/>
    <property type="match status" value="1"/>
</dbReference>
<dbReference type="OrthoDB" id="7319410at2"/>
<reference evidence="3 4" key="1">
    <citation type="submission" date="2016-02" db="EMBL/GenBank/DDBJ databases">
        <title>Complete Genome of H5569, the type strain of the newly described species Haematospirillium jordaniae.</title>
        <authorList>
            <person name="Nicholson A.C."/>
            <person name="Humrighouse B.W."/>
            <person name="Loparov V."/>
            <person name="McQuiston J.R."/>
        </authorList>
    </citation>
    <scope>NUCLEOTIDE SEQUENCE [LARGE SCALE GENOMIC DNA]</scope>
    <source>
        <strain evidence="3 4">H5569</strain>
    </source>
</reference>
<accession>A0A143DF64</accession>
<evidence type="ECO:0000256" key="1">
    <source>
        <dbReference type="ARBA" id="ARBA00023186"/>
    </source>
</evidence>
<name>A0A143DF64_9PROT</name>
<feature type="compositionally biased region" description="Polar residues" evidence="2">
    <location>
        <begin position="75"/>
        <end position="94"/>
    </location>
</feature>
<dbReference type="PRINTS" id="PR00625">
    <property type="entry name" value="JDOMAIN"/>
</dbReference>
<evidence type="ECO:0000313" key="3">
    <source>
        <dbReference type="EMBL" id="AMW35357.1"/>
    </source>
</evidence>
<dbReference type="EMBL" id="CP014525">
    <property type="protein sequence ID" value="AMW35357.1"/>
    <property type="molecule type" value="Genomic_DNA"/>
</dbReference>
<dbReference type="Pfam" id="PF00226">
    <property type="entry name" value="DnaJ"/>
    <property type="match status" value="1"/>
</dbReference>
<keyword evidence="4" id="KW-1185">Reference proteome</keyword>
<organism evidence="3 4">
    <name type="scientific">Haematospirillum jordaniae</name>
    <dbReference type="NCBI Taxonomy" id="1549855"/>
    <lineage>
        <taxon>Bacteria</taxon>
        <taxon>Pseudomonadati</taxon>
        <taxon>Pseudomonadota</taxon>
        <taxon>Alphaproteobacteria</taxon>
        <taxon>Rhodospirillales</taxon>
        <taxon>Novispirillaceae</taxon>
        <taxon>Haematospirillum</taxon>
    </lineage>
</organism>
<dbReference type="STRING" id="1549855.AY555_09390"/>
<dbReference type="InterPro" id="IPR003646">
    <property type="entry name" value="SH3-like_bac-type"/>
</dbReference>
<evidence type="ECO:0000313" key="4">
    <source>
        <dbReference type="Proteomes" id="UP000076066"/>
    </source>
</evidence>
<dbReference type="Gene3D" id="2.30.30.40">
    <property type="entry name" value="SH3 Domains"/>
    <property type="match status" value="1"/>
</dbReference>
<dbReference type="InterPro" id="IPR036869">
    <property type="entry name" value="J_dom_sf"/>
</dbReference>
<dbReference type="Proteomes" id="UP000076066">
    <property type="component" value="Chromosome"/>
</dbReference>